<reference evidence="1" key="1">
    <citation type="submission" date="2020-11" db="EMBL/GenBank/DDBJ databases">
        <authorList>
            <person name="Tran Van P."/>
        </authorList>
    </citation>
    <scope>NUCLEOTIDE SEQUENCE</scope>
</reference>
<keyword evidence="2" id="KW-1185">Reference proteome</keyword>
<dbReference type="AlphaFoldDB" id="A0A7R9KQN4"/>
<organism evidence="1">
    <name type="scientific">Medioppia subpectinata</name>
    <dbReference type="NCBI Taxonomy" id="1979941"/>
    <lineage>
        <taxon>Eukaryota</taxon>
        <taxon>Metazoa</taxon>
        <taxon>Ecdysozoa</taxon>
        <taxon>Arthropoda</taxon>
        <taxon>Chelicerata</taxon>
        <taxon>Arachnida</taxon>
        <taxon>Acari</taxon>
        <taxon>Acariformes</taxon>
        <taxon>Sarcoptiformes</taxon>
        <taxon>Oribatida</taxon>
        <taxon>Brachypylina</taxon>
        <taxon>Oppioidea</taxon>
        <taxon>Oppiidae</taxon>
        <taxon>Medioppia</taxon>
    </lineage>
</organism>
<proteinExistence type="predicted"/>
<evidence type="ECO:0000313" key="2">
    <source>
        <dbReference type="Proteomes" id="UP000759131"/>
    </source>
</evidence>
<dbReference type="EMBL" id="CAJPIZ010003757">
    <property type="protein sequence ID" value="CAG2106761.1"/>
    <property type="molecule type" value="Genomic_DNA"/>
</dbReference>
<dbReference type="Proteomes" id="UP000759131">
    <property type="component" value="Unassembled WGS sequence"/>
</dbReference>
<gene>
    <name evidence="1" type="ORF">OSB1V03_LOCUS6764</name>
</gene>
<name>A0A7R9KQN4_9ACAR</name>
<sequence>MSEPNGDDCEDHSLTVDNGINDLVNEFEDCVDFRDNDIEVNAIGLNGSVDDRRGSSYDNHFMANQRMGEEFVRKREAKRSTDWYELQTIETKSKCSSSGQSVMASTPAPNKTSLTITTTNTRSLSRSLTIIAITAVDQHFTHYSTYRYHGLYPSL</sequence>
<dbReference type="EMBL" id="OC858332">
    <property type="protein sequence ID" value="CAD7626331.1"/>
    <property type="molecule type" value="Genomic_DNA"/>
</dbReference>
<evidence type="ECO:0000313" key="1">
    <source>
        <dbReference type="EMBL" id="CAD7626331.1"/>
    </source>
</evidence>
<accession>A0A7R9KQN4</accession>
<protein>
    <submittedName>
        <fullName evidence="1">Uncharacterized protein</fullName>
    </submittedName>
</protein>